<evidence type="ECO:0000256" key="1">
    <source>
        <dbReference type="ARBA" id="ARBA00022737"/>
    </source>
</evidence>
<dbReference type="PANTHER" id="PTHR30185:SF15">
    <property type="entry name" value="CRYPTIC BETA-GLUCOSIDE BGL OPERON ANTITERMINATOR"/>
    <property type="match status" value="1"/>
</dbReference>
<dbReference type="GO" id="GO:0006355">
    <property type="term" value="P:regulation of DNA-templated transcription"/>
    <property type="evidence" value="ECO:0007669"/>
    <property type="project" value="InterPro"/>
</dbReference>
<dbReference type="Gene3D" id="2.30.24.10">
    <property type="entry name" value="CAT RNA-binding domain"/>
    <property type="match status" value="1"/>
</dbReference>
<accession>A0A0R2FR38</accession>
<dbReference type="Pfam" id="PF03123">
    <property type="entry name" value="CAT_RBD"/>
    <property type="match status" value="1"/>
</dbReference>
<dbReference type="Proteomes" id="UP000051645">
    <property type="component" value="Unassembled WGS sequence"/>
</dbReference>
<comment type="caution">
    <text evidence="4">The sequence shown here is derived from an EMBL/GenBank/DDBJ whole genome shotgun (WGS) entry which is preliminary data.</text>
</comment>
<dbReference type="SUPFAM" id="SSF63520">
    <property type="entry name" value="PTS-regulatory domain, PRD"/>
    <property type="match status" value="2"/>
</dbReference>
<evidence type="ECO:0000313" key="5">
    <source>
        <dbReference type="Proteomes" id="UP000051645"/>
    </source>
</evidence>
<dbReference type="InterPro" id="IPR050661">
    <property type="entry name" value="BglG_antiterminators"/>
</dbReference>
<proteinExistence type="predicted"/>
<evidence type="ECO:0000259" key="2">
    <source>
        <dbReference type="PROSITE" id="PS51372"/>
    </source>
</evidence>
<evidence type="ECO:0000313" key="6">
    <source>
        <dbReference type="Proteomes" id="UP000051751"/>
    </source>
</evidence>
<organism evidence="4 5">
    <name type="scientific">Lactobacillus selangorensis</name>
    <dbReference type="NCBI Taxonomy" id="81857"/>
    <lineage>
        <taxon>Bacteria</taxon>
        <taxon>Bacillati</taxon>
        <taxon>Bacillota</taxon>
        <taxon>Bacilli</taxon>
        <taxon>Lactobacillales</taxon>
        <taxon>Lactobacillaceae</taxon>
        <taxon>Lactobacillus</taxon>
    </lineage>
</organism>
<dbReference type="EMBL" id="JQAT01000004">
    <property type="protein sequence ID" value="KRN28155.1"/>
    <property type="molecule type" value="Genomic_DNA"/>
</dbReference>
<dbReference type="Proteomes" id="UP000051751">
    <property type="component" value="Unassembled WGS sequence"/>
</dbReference>
<dbReference type="Pfam" id="PF00874">
    <property type="entry name" value="PRD"/>
    <property type="match status" value="2"/>
</dbReference>
<keyword evidence="1" id="KW-0677">Repeat</keyword>
<dbReference type="EMBL" id="JQAZ01000005">
    <property type="protein sequence ID" value="KRN30969.1"/>
    <property type="molecule type" value="Genomic_DNA"/>
</dbReference>
<dbReference type="STRING" id="81857.IV38_GL001607"/>
<gene>
    <name evidence="3" type="ORF">IV38_GL001607</name>
    <name evidence="4" type="ORF">IV40_GL001608</name>
</gene>
<dbReference type="SUPFAM" id="SSF50151">
    <property type="entry name" value="SacY-like RNA-binding domain"/>
    <property type="match status" value="1"/>
</dbReference>
<sequence length="283" mass="32772">MRIKRVFNNNVILTEQNGHNAVLIGKGLGFQKKPGDEVNEATVAQTYVPTEQNWITSFQKLMKDIDSAYFEIAAEIISHASETLQMDFNNYLLISLTDHIHFAVYRYQHHIEIQNEVLWETKQAYPREFAVGEAALKRVNQQFQVSLPEDEAGFIAMKFVENSTRNSVSDQMQAKTKMISDILNIIKYQLHLGLSEDNFSYQRFLVHLRFFVNRIFTKTEQHSQTRQDDTILYNHITQKYATAYAAVEKIVAYVTKTTGQSVSLNEQVYLTIHIQRIINEAIN</sequence>
<dbReference type="AlphaFoldDB" id="A0A0R2FR38"/>
<dbReference type="Gene3D" id="1.10.1790.10">
    <property type="entry name" value="PRD domain"/>
    <property type="match status" value="2"/>
</dbReference>
<dbReference type="GO" id="GO:0003723">
    <property type="term" value="F:RNA binding"/>
    <property type="evidence" value="ECO:0007669"/>
    <property type="project" value="InterPro"/>
</dbReference>
<evidence type="ECO:0000313" key="4">
    <source>
        <dbReference type="EMBL" id="KRN30969.1"/>
    </source>
</evidence>
<feature type="domain" description="PRD" evidence="2">
    <location>
        <begin position="64"/>
        <end position="169"/>
    </location>
</feature>
<dbReference type="InterPro" id="IPR011608">
    <property type="entry name" value="PRD"/>
</dbReference>
<keyword evidence="5" id="KW-1185">Reference proteome</keyword>
<dbReference type="PATRIC" id="fig|81857.3.peg.1618"/>
<dbReference type="InterPro" id="IPR004341">
    <property type="entry name" value="CAT_RNA-bd_dom"/>
</dbReference>
<reference evidence="5 6" key="1">
    <citation type="journal article" date="2015" name="Genome Announc.">
        <title>Expanding the biotechnology potential of lactobacilli through comparative genomics of 213 strains and associated genera.</title>
        <authorList>
            <person name="Sun Z."/>
            <person name="Harris H.M."/>
            <person name="McCann A."/>
            <person name="Guo C."/>
            <person name="Argimon S."/>
            <person name="Zhang W."/>
            <person name="Yang X."/>
            <person name="Jeffery I.B."/>
            <person name="Cooney J.C."/>
            <person name="Kagawa T.F."/>
            <person name="Liu W."/>
            <person name="Song Y."/>
            <person name="Salvetti E."/>
            <person name="Wrobel A."/>
            <person name="Rasinkangas P."/>
            <person name="Parkhill J."/>
            <person name="Rea M.C."/>
            <person name="O'Sullivan O."/>
            <person name="Ritari J."/>
            <person name="Douillard F.P."/>
            <person name="Paul Ross R."/>
            <person name="Yang R."/>
            <person name="Briner A.E."/>
            <person name="Felis G.E."/>
            <person name="de Vos W.M."/>
            <person name="Barrangou R."/>
            <person name="Klaenhammer T.R."/>
            <person name="Caufield P.W."/>
            <person name="Cui Y."/>
            <person name="Zhang H."/>
            <person name="O'Toole P.W."/>
        </authorList>
    </citation>
    <scope>NUCLEOTIDE SEQUENCE [LARGE SCALE GENOMIC DNA]</scope>
    <source>
        <strain evidence="3 6">ATCC BAA-66</strain>
        <strain evidence="4 5">DSM 13344</strain>
    </source>
</reference>
<dbReference type="InterPro" id="IPR036634">
    <property type="entry name" value="PRD_sf"/>
</dbReference>
<feature type="domain" description="PRD" evidence="2">
    <location>
        <begin position="170"/>
        <end position="283"/>
    </location>
</feature>
<dbReference type="PROSITE" id="PS51372">
    <property type="entry name" value="PRD_2"/>
    <property type="match status" value="2"/>
</dbReference>
<dbReference type="OrthoDB" id="9813552at2"/>
<dbReference type="PANTHER" id="PTHR30185">
    <property type="entry name" value="CRYPTIC BETA-GLUCOSIDE BGL OPERON ANTITERMINATOR"/>
    <property type="match status" value="1"/>
</dbReference>
<name>A0A0R2FR38_9LACO</name>
<evidence type="ECO:0000313" key="3">
    <source>
        <dbReference type="EMBL" id="KRN28155.1"/>
    </source>
</evidence>
<dbReference type="SMART" id="SM01061">
    <property type="entry name" value="CAT_RBD"/>
    <property type="match status" value="1"/>
</dbReference>
<dbReference type="RefSeq" id="WP_057770121.1">
    <property type="nucleotide sequence ID" value="NZ_JQAT01000004.1"/>
</dbReference>
<dbReference type="InterPro" id="IPR036650">
    <property type="entry name" value="CAT_RNA-bd_dom_sf"/>
</dbReference>
<protein>
    <submittedName>
        <fullName evidence="4">Transcription antiterminator</fullName>
    </submittedName>
</protein>